<feature type="transmembrane region" description="Helical" evidence="7">
    <location>
        <begin position="292"/>
        <end position="316"/>
    </location>
</feature>
<gene>
    <name evidence="10" type="ORF">GE300_06125</name>
</gene>
<accession>A0A6L5YY54</accession>
<evidence type="ECO:0000256" key="7">
    <source>
        <dbReference type="SAM" id="Phobius"/>
    </source>
</evidence>
<evidence type="ECO:0000313" key="10">
    <source>
        <dbReference type="EMBL" id="MSU89197.1"/>
    </source>
</evidence>
<sequence length="632" mass="63895">MIWLALVLLAPLGAALAVFALRRAPAAIALAGAGLGLIGALGLFAGAPGGAAVTAALPFLPDLPIRLLAGPLTATLALVVATVAAMVLVYAAGYMAHDPERVRFFGTMLMFIAAMELLVLSGDWITLLAAWEMIGFASYLLIGFWHTRDGVPGAATRAFLYTRSADLGLYIAAFLLIGVAGTSEISATLATTGTPALIAGLLLLGAATGKSAQVPMQDWLMRAMAGPTPVSALLHSATLVAAGAILLIRTAPMLPGGALLAIGLVGGITTVAAGLMALAASDLKRLLAASTASQYGLMLVALGAGVPVAALLHLIAHAAIKSALFLGAGVFQHDRDSTDLDALAGAGRARPGIFAGFALAALALAGLPPMAAFFSKDAILAAALDSPAAVWLLPLALLGSGLTGAYMARALKVLWSGAADRPTDAVPLMATGMGGLVVLAATLGFGFKPLEAMLGAPLPEPAWIIPAMGLAVGLGGLALGWVLAPTRLLGPLFGPASGGFEIAGGMQALVARPALALAAACERIDQFLIGTVVLGGVAGGARALAAMVEAVETRLLEAVRAIGRINLSLGRFSRRTDRDTIDGAIFGLVDRTIALGARARRLQSGFIHREMALTFAGIALVIGLLLAAPIYF</sequence>
<dbReference type="GO" id="GO:0015990">
    <property type="term" value="P:electron transport coupled proton transport"/>
    <property type="evidence" value="ECO:0007669"/>
    <property type="project" value="TreeGrafter"/>
</dbReference>
<dbReference type="Pfam" id="PF00662">
    <property type="entry name" value="Proton_antipo_N"/>
    <property type="match status" value="1"/>
</dbReference>
<keyword evidence="3 6" id="KW-0812">Transmembrane</keyword>
<keyword evidence="4 7" id="KW-1133">Transmembrane helix</keyword>
<dbReference type="GO" id="GO:0003954">
    <property type="term" value="F:NADH dehydrogenase activity"/>
    <property type="evidence" value="ECO:0007669"/>
    <property type="project" value="TreeGrafter"/>
</dbReference>
<dbReference type="Gene3D" id="1.20.5.2700">
    <property type="match status" value="1"/>
</dbReference>
<feature type="transmembrane region" description="Helical" evidence="7">
    <location>
        <begin position="127"/>
        <end position="146"/>
    </location>
</feature>
<feature type="transmembrane region" description="Helical" evidence="7">
    <location>
        <begin position="72"/>
        <end position="96"/>
    </location>
</feature>
<evidence type="ECO:0000256" key="1">
    <source>
        <dbReference type="ARBA" id="ARBA00002378"/>
    </source>
</evidence>
<feature type="transmembrane region" description="Helical" evidence="7">
    <location>
        <begin position="353"/>
        <end position="374"/>
    </location>
</feature>
<dbReference type="Pfam" id="PF00361">
    <property type="entry name" value="Proton_antipo_M"/>
    <property type="match status" value="1"/>
</dbReference>
<feature type="transmembrane region" description="Helical" evidence="7">
    <location>
        <begin position="187"/>
        <end position="208"/>
    </location>
</feature>
<evidence type="ECO:0000256" key="3">
    <source>
        <dbReference type="ARBA" id="ARBA00022692"/>
    </source>
</evidence>
<comment type="function">
    <text evidence="1">NDH-1 shuttles electrons from NADH, via FMN and iron-sulfur (Fe-S) centers, to quinones in the respiratory chain. The immediate electron acceptor for the enzyme in this species is believed to be ubiquinone. Couples the redox reaction to proton translocation (for every two electrons transferred, four hydrogen ions are translocated across the cytoplasmic membrane), and thus conserves the redox energy in a proton gradient.</text>
</comment>
<dbReference type="InterPro" id="IPR001750">
    <property type="entry name" value="ND/Mrp_TM"/>
</dbReference>
<keyword evidence="11" id="KW-1185">Reference proteome</keyword>
<feature type="domain" description="NADH:quinone oxidoreductase/Mrp antiporter transmembrane" evidence="8">
    <location>
        <begin position="121"/>
        <end position="390"/>
    </location>
</feature>
<dbReference type="PANTHER" id="PTHR42829:SF2">
    <property type="entry name" value="NADH-UBIQUINONE OXIDOREDUCTASE CHAIN 5"/>
    <property type="match status" value="1"/>
</dbReference>
<feature type="transmembrane region" description="Helical" evidence="7">
    <location>
        <begin position="428"/>
        <end position="447"/>
    </location>
</feature>
<dbReference type="AlphaFoldDB" id="A0A6L5YY54"/>
<organism evidence="10 11">
    <name type="scientific">Halovulum marinum</name>
    <dbReference type="NCBI Taxonomy" id="2662447"/>
    <lineage>
        <taxon>Bacteria</taxon>
        <taxon>Pseudomonadati</taxon>
        <taxon>Pseudomonadota</taxon>
        <taxon>Alphaproteobacteria</taxon>
        <taxon>Rhodobacterales</taxon>
        <taxon>Paracoccaceae</taxon>
        <taxon>Halovulum</taxon>
    </lineage>
</organism>
<feature type="domain" description="NADH-Ubiquinone oxidoreductase (complex I) chain 5 N-terminal" evidence="9">
    <location>
        <begin position="63"/>
        <end position="105"/>
    </location>
</feature>
<dbReference type="PRINTS" id="PR01434">
    <property type="entry name" value="NADHDHGNASE5"/>
</dbReference>
<proteinExistence type="predicted"/>
<feature type="transmembrane region" description="Helical" evidence="7">
    <location>
        <begin position="102"/>
        <end position="120"/>
    </location>
</feature>
<protein>
    <submittedName>
        <fullName evidence="10">NADH-quinone oxidoreductase subunit L</fullName>
    </submittedName>
</protein>
<feature type="transmembrane region" description="Helical" evidence="7">
    <location>
        <begin position="611"/>
        <end position="631"/>
    </location>
</feature>
<dbReference type="InterPro" id="IPR003945">
    <property type="entry name" value="NU5C-like"/>
</dbReference>
<evidence type="ECO:0000259" key="9">
    <source>
        <dbReference type="Pfam" id="PF00662"/>
    </source>
</evidence>
<dbReference type="GO" id="GO:0016020">
    <property type="term" value="C:membrane"/>
    <property type="evidence" value="ECO:0007669"/>
    <property type="project" value="UniProtKB-SubCell"/>
</dbReference>
<comment type="caution">
    <text evidence="10">The sequence shown here is derived from an EMBL/GenBank/DDBJ whole genome shotgun (WGS) entry which is preliminary data.</text>
</comment>
<feature type="transmembrane region" description="Helical" evidence="7">
    <location>
        <begin position="462"/>
        <end position="484"/>
    </location>
</feature>
<dbReference type="RefSeq" id="WP_154445683.1">
    <property type="nucleotide sequence ID" value="NZ_WIND01000003.1"/>
</dbReference>
<comment type="subcellular location">
    <subcellularLocation>
        <location evidence="2">Endomembrane system</location>
        <topology evidence="2">Multi-pass membrane protein</topology>
    </subcellularLocation>
    <subcellularLocation>
        <location evidence="6">Membrane</location>
        <topology evidence="6">Multi-pass membrane protein</topology>
    </subcellularLocation>
</comment>
<reference evidence="10 11" key="1">
    <citation type="submission" date="2019-10" db="EMBL/GenBank/DDBJ databases">
        <title>Cognatihalovulum marinum gen. nov. sp. nov., a new member of the family Rhodobacteraceae isolated from deep seawater of the Northwest Indian Ocean.</title>
        <authorList>
            <person name="Ruan C."/>
            <person name="Wang J."/>
            <person name="Zheng X."/>
            <person name="Song L."/>
            <person name="Zhu Y."/>
            <person name="Huang Y."/>
            <person name="Lu Z."/>
            <person name="Du W."/>
            <person name="Huang L."/>
            <person name="Dai X."/>
        </authorList>
    </citation>
    <scope>NUCLEOTIDE SEQUENCE [LARGE SCALE GENOMIC DNA]</scope>
    <source>
        <strain evidence="10 11">2CG4</strain>
    </source>
</reference>
<dbReference type="GO" id="GO:0008137">
    <property type="term" value="F:NADH dehydrogenase (ubiquinone) activity"/>
    <property type="evidence" value="ECO:0007669"/>
    <property type="project" value="InterPro"/>
</dbReference>
<evidence type="ECO:0000259" key="8">
    <source>
        <dbReference type="Pfam" id="PF00361"/>
    </source>
</evidence>
<dbReference type="GO" id="GO:0012505">
    <property type="term" value="C:endomembrane system"/>
    <property type="evidence" value="ECO:0007669"/>
    <property type="project" value="UniProtKB-SubCell"/>
</dbReference>
<feature type="transmembrane region" description="Helical" evidence="7">
    <location>
        <begin position="389"/>
        <end position="408"/>
    </location>
</feature>
<feature type="transmembrane region" description="Helical" evidence="7">
    <location>
        <begin position="259"/>
        <end position="280"/>
    </location>
</feature>
<dbReference type="Proteomes" id="UP000474957">
    <property type="component" value="Unassembled WGS sequence"/>
</dbReference>
<feature type="transmembrane region" description="Helical" evidence="7">
    <location>
        <begin position="158"/>
        <end position="180"/>
    </location>
</feature>
<feature type="transmembrane region" description="Helical" evidence="7">
    <location>
        <begin position="36"/>
        <end position="60"/>
    </location>
</feature>
<evidence type="ECO:0000313" key="11">
    <source>
        <dbReference type="Proteomes" id="UP000474957"/>
    </source>
</evidence>
<dbReference type="PANTHER" id="PTHR42829">
    <property type="entry name" value="NADH-UBIQUINONE OXIDOREDUCTASE CHAIN 5"/>
    <property type="match status" value="1"/>
</dbReference>
<dbReference type="GO" id="GO:0042773">
    <property type="term" value="P:ATP synthesis coupled electron transport"/>
    <property type="evidence" value="ECO:0007669"/>
    <property type="project" value="InterPro"/>
</dbReference>
<dbReference type="InterPro" id="IPR001516">
    <property type="entry name" value="Proton_antipo_N"/>
</dbReference>
<evidence type="ECO:0000256" key="6">
    <source>
        <dbReference type="RuleBase" id="RU000320"/>
    </source>
</evidence>
<feature type="transmembrane region" description="Helical" evidence="7">
    <location>
        <begin position="228"/>
        <end position="247"/>
    </location>
</feature>
<evidence type="ECO:0000256" key="4">
    <source>
        <dbReference type="ARBA" id="ARBA00022989"/>
    </source>
</evidence>
<name>A0A6L5YY54_9RHOB</name>
<dbReference type="EMBL" id="WIND01000003">
    <property type="protein sequence ID" value="MSU89197.1"/>
    <property type="molecule type" value="Genomic_DNA"/>
</dbReference>
<evidence type="ECO:0000256" key="5">
    <source>
        <dbReference type="ARBA" id="ARBA00023136"/>
    </source>
</evidence>
<keyword evidence="5 7" id="KW-0472">Membrane</keyword>
<evidence type="ECO:0000256" key="2">
    <source>
        <dbReference type="ARBA" id="ARBA00004127"/>
    </source>
</evidence>